<gene>
    <name evidence="2" type="ORF">Poly21_29000</name>
</gene>
<accession>A0A5C6BTZ4</accession>
<feature type="transmembrane region" description="Helical" evidence="1">
    <location>
        <begin position="136"/>
        <end position="163"/>
    </location>
</feature>
<dbReference type="EMBL" id="SJPU01000002">
    <property type="protein sequence ID" value="TWU15703.1"/>
    <property type="molecule type" value="Genomic_DNA"/>
</dbReference>
<keyword evidence="1" id="KW-0812">Transmembrane</keyword>
<evidence type="ECO:0000256" key="1">
    <source>
        <dbReference type="SAM" id="Phobius"/>
    </source>
</evidence>
<organism evidence="2 3">
    <name type="scientific">Allorhodopirellula heiligendammensis</name>
    <dbReference type="NCBI Taxonomy" id="2714739"/>
    <lineage>
        <taxon>Bacteria</taxon>
        <taxon>Pseudomonadati</taxon>
        <taxon>Planctomycetota</taxon>
        <taxon>Planctomycetia</taxon>
        <taxon>Pirellulales</taxon>
        <taxon>Pirellulaceae</taxon>
        <taxon>Allorhodopirellula</taxon>
    </lineage>
</organism>
<comment type="caution">
    <text evidence="2">The sequence shown here is derived from an EMBL/GenBank/DDBJ whole genome shotgun (WGS) entry which is preliminary data.</text>
</comment>
<reference evidence="2 3" key="1">
    <citation type="journal article" date="2020" name="Antonie Van Leeuwenhoek">
        <title>Rhodopirellula heiligendammensis sp. nov., Rhodopirellula pilleata sp. nov., and Rhodopirellula solitaria sp. nov. isolated from natural or artificial marine surfaces in Northern Germany and California, USA, and emended description of the genus Rhodopirellula.</title>
        <authorList>
            <person name="Kallscheuer N."/>
            <person name="Wiegand S."/>
            <person name="Jogler M."/>
            <person name="Boedeker C."/>
            <person name="Peeters S.H."/>
            <person name="Rast P."/>
            <person name="Heuer A."/>
            <person name="Jetten M.S.M."/>
            <person name="Rohde M."/>
            <person name="Jogler C."/>
        </authorList>
    </citation>
    <scope>NUCLEOTIDE SEQUENCE [LARGE SCALE GENOMIC DNA]</scope>
    <source>
        <strain evidence="2 3">Poly21</strain>
    </source>
</reference>
<keyword evidence="1" id="KW-0472">Membrane</keyword>
<keyword evidence="3" id="KW-1185">Reference proteome</keyword>
<feature type="transmembrane region" description="Helical" evidence="1">
    <location>
        <begin position="107"/>
        <end position="130"/>
    </location>
</feature>
<keyword evidence="1" id="KW-1133">Transmembrane helix</keyword>
<proteinExistence type="predicted"/>
<evidence type="ECO:0000313" key="2">
    <source>
        <dbReference type="EMBL" id="TWU15703.1"/>
    </source>
</evidence>
<dbReference type="Proteomes" id="UP000319908">
    <property type="component" value="Unassembled WGS sequence"/>
</dbReference>
<dbReference type="AlphaFoldDB" id="A0A5C6BTZ4"/>
<name>A0A5C6BTZ4_9BACT</name>
<protein>
    <submittedName>
        <fullName evidence="2">Uncharacterized protein</fullName>
    </submittedName>
</protein>
<evidence type="ECO:0000313" key="3">
    <source>
        <dbReference type="Proteomes" id="UP000319908"/>
    </source>
</evidence>
<sequence>MHGRTACAVLEVGSLPSVPRDAYRYATQVFLKMAQFATTADIRSVADSSTLSYTLRYATFFATAIAIDLMLRALKVSSADPIVLAVMVAYLCTRPTTKPRFRSLPRFAIAVVLSAVLSGFSWLFHCFIGIGNASAFKYVFTAVFFTVIFGCIESLSFWCICVVTPGRSPD</sequence>